<sequence>MVALPTSTTQESPSDPTAQSISLNEDSKLPVSFTTKIFSSTELLSQPWLPQLTEVINESFFLQLPNVRTDAIRLHSNTQLSEELGENGFTAVAFSDTHGGQFPGNEVEIIGTASVKDWVDEGIWSRYDSEEPENASESSPQIQEKFACDGDHEVAVVAIPPGPRYRKRGIAESLVKVCEQEILRRFHKETGDRKTARAMVKVNKGVNGLYWSKKGFTPIGSRWCPKGTWGQLQPFTMWAMAKDLSIRVTVRILLTTRALHGVSVAVP</sequence>
<evidence type="ECO:0008006" key="4">
    <source>
        <dbReference type="Google" id="ProtNLM"/>
    </source>
</evidence>
<evidence type="ECO:0000256" key="1">
    <source>
        <dbReference type="SAM" id="MobiDB-lite"/>
    </source>
</evidence>
<dbReference type="OrthoDB" id="3794209at2759"/>
<reference evidence="3" key="1">
    <citation type="journal article" date="2017" name="Genome Biol.">
        <title>Comparative genomics reveals high biological diversity and specific adaptations in the industrially and medically important fungal genus Aspergillus.</title>
        <authorList>
            <person name="de Vries R.P."/>
            <person name="Riley R."/>
            <person name="Wiebenga A."/>
            <person name="Aguilar-Osorio G."/>
            <person name="Amillis S."/>
            <person name="Uchima C.A."/>
            <person name="Anderluh G."/>
            <person name="Asadollahi M."/>
            <person name="Askin M."/>
            <person name="Barry K."/>
            <person name="Battaglia E."/>
            <person name="Bayram O."/>
            <person name="Benocci T."/>
            <person name="Braus-Stromeyer S.A."/>
            <person name="Caldana C."/>
            <person name="Canovas D."/>
            <person name="Cerqueira G.C."/>
            <person name="Chen F."/>
            <person name="Chen W."/>
            <person name="Choi C."/>
            <person name="Clum A."/>
            <person name="Dos Santos R.A."/>
            <person name="Damasio A.R."/>
            <person name="Diallinas G."/>
            <person name="Emri T."/>
            <person name="Fekete E."/>
            <person name="Flipphi M."/>
            <person name="Freyberg S."/>
            <person name="Gallo A."/>
            <person name="Gournas C."/>
            <person name="Habgood R."/>
            <person name="Hainaut M."/>
            <person name="Harispe M.L."/>
            <person name="Henrissat B."/>
            <person name="Hilden K.S."/>
            <person name="Hope R."/>
            <person name="Hossain A."/>
            <person name="Karabika E."/>
            <person name="Karaffa L."/>
            <person name="Karanyi Z."/>
            <person name="Krasevec N."/>
            <person name="Kuo A."/>
            <person name="Kusch H."/>
            <person name="LaButti K."/>
            <person name="Lagendijk E.L."/>
            <person name="Lapidus A."/>
            <person name="Levasseur A."/>
            <person name="Lindquist E."/>
            <person name="Lipzen A."/>
            <person name="Logrieco A.F."/>
            <person name="MacCabe A."/>
            <person name="Maekelae M.R."/>
            <person name="Malavazi I."/>
            <person name="Melin P."/>
            <person name="Meyer V."/>
            <person name="Mielnichuk N."/>
            <person name="Miskei M."/>
            <person name="Molnar A.P."/>
            <person name="Mule G."/>
            <person name="Ngan C.Y."/>
            <person name="Orejas M."/>
            <person name="Orosz E."/>
            <person name="Ouedraogo J.P."/>
            <person name="Overkamp K.M."/>
            <person name="Park H.-S."/>
            <person name="Perrone G."/>
            <person name="Piumi F."/>
            <person name="Punt P.J."/>
            <person name="Ram A.F."/>
            <person name="Ramon A."/>
            <person name="Rauscher S."/>
            <person name="Record E."/>
            <person name="Riano-Pachon D.M."/>
            <person name="Robert V."/>
            <person name="Roehrig J."/>
            <person name="Ruller R."/>
            <person name="Salamov A."/>
            <person name="Salih N.S."/>
            <person name="Samson R.A."/>
            <person name="Sandor E."/>
            <person name="Sanguinetti M."/>
            <person name="Schuetze T."/>
            <person name="Sepcic K."/>
            <person name="Shelest E."/>
            <person name="Sherlock G."/>
            <person name="Sophianopoulou V."/>
            <person name="Squina F.M."/>
            <person name="Sun H."/>
            <person name="Susca A."/>
            <person name="Todd R.B."/>
            <person name="Tsang A."/>
            <person name="Unkles S.E."/>
            <person name="van de Wiele N."/>
            <person name="van Rossen-Uffink D."/>
            <person name="Oliveira J.V."/>
            <person name="Vesth T.C."/>
            <person name="Visser J."/>
            <person name="Yu J.-H."/>
            <person name="Zhou M."/>
            <person name="Andersen M.R."/>
            <person name="Archer D.B."/>
            <person name="Baker S.E."/>
            <person name="Benoit I."/>
            <person name="Brakhage A.A."/>
            <person name="Braus G.H."/>
            <person name="Fischer R."/>
            <person name="Frisvad J.C."/>
            <person name="Goldman G.H."/>
            <person name="Houbraken J."/>
            <person name="Oakley B."/>
            <person name="Pocsi I."/>
            <person name="Scazzocchio C."/>
            <person name="Seiboth B."/>
            <person name="vanKuyk P.A."/>
            <person name="Wortman J."/>
            <person name="Dyer P.S."/>
            <person name="Grigoriev I.V."/>
        </authorList>
    </citation>
    <scope>NUCLEOTIDE SEQUENCE [LARGE SCALE GENOMIC DNA]</scope>
    <source>
        <strain evidence="3">DTO 134E9</strain>
    </source>
</reference>
<dbReference type="RefSeq" id="XP_040688795.1">
    <property type="nucleotide sequence ID" value="XM_040830865.1"/>
</dbReference>
<accession>A0A1L9RJK6</accession>
<feature type="region of interest" description="Disordered" evidence="1">
    <location>
        <begin position="1"/>
        <end position="23"/>
    </location>
</feature>
<name>A0A1L9RJK6_ASPWE</name>
<protein>
    <recommendedName>
        <fullName evidence="4">N-acetyltransferase domain-containing protein</fullName>
    </recommendedName>
</protein>
<dbReference type="VEuPathDB" id="FungiDB:ASPWEDRAFT_171948"/>
<dbReference type="EMBL" id="KV878212">
    <property type="protein sequence ID" value="OJJ35119.1"/>
    <property type="molecule type" value="Genomic_DNA"/>
</dbReference>
<proteinExistence type="predicted"/>
<organism evidence="2 3">
    <name type="scientific">Aspergillus wentii DTO 134E9</name>
    <dbReference type="NCBI Taxonomy" id="1073089"/>
    <lineage>
        <taxon>Eukaryota</taxon>
        <taxon>Fungi</taxon>
        <taxon>Dikarya</taxon>
        <taxon>Ascomycota</taxon>
        <taxon>Pezizomycotina</taxon>
        <taxon>Eurotiomycetes</taxon>
        <taxon>Eurotiomycetidae</taxon>
        <taxon>Eurotiales</taxon>
        <taxon>Aspergillaceae</taxon>
        <taxon>Aspergillus</taxon>
        <taxon>Aspergillus subgen. Cremei</taxon>
    </lineage>
</organism>
<keyword evidence="3" id="KW-1185">Reference proteome</keyword>
<dbReference type="Proteomes" id="UP000184383">
    <property type="component" value="Unassembled WGS sequence"/>
</dbReference>
<dbReference type="GeneID" id="63746713"/>
<dbReference type="AlphaFoldDB" id="A0A1L9RJK6"/>
<evidence type="ECO:0000313" key="3">
    <source>
        <dbReference type="Proteomes" id="UP000184383"/>
    </source>
</evidence>
<evidence type="ECO:0000313" key="2">
    <source>
        <dbReference type="EMBL" id="OJJ35119.1"/>
    </source>
</evidence>
<gene>
    <name evidence="2" type="ORF">ASPWEDRAFT_171948</name>
</gene>